<organism evidence="1 2">
    <name type="scientific">Dothidotthia symphoricarpi CBS 119687</name>
    <dbReference type="NCBI Taxonomy" id="1392245"/>
    <lineage>
        <taxon>Eukaryota</taxon>
        <taxon>Fungi</taxon>
        <taxon>Dikarya</taxon>
        <taxon>Ascomycota</taxon>
        <taxon>Pezizomycotina</taxon>
        <taxon>Dothideomycetes</taxon>
        <taxon>Pleosporomycetidae</taxon>
        <taxon>Pleosporales</taxon>
        <taxon>Dothidotthiaceae</taxon>
        <taxon>Dothidotthia</taxon>
    </lineage>
</organism>
<name>A0A6A6ACT0_9PLEO</name>
<evidence type="ECO:0000313" key="2">
    <source>
        <dbReference type="Proteomes" id="UP000799771"/>
    </source>
</evidence>
<dbReference type="RefSeq" id="XP_033523107.1">
    <property type="nucleotide sequence ID" value="XM_033672919.1"/>
</dbReference>
<dbReference type="GeneID" id="54413351"/>
<protein>
    <submittedName>
        <fullName evidence="1">Uncharacterized protein</fullName>
    </submittedName>
</protein>
<dbReference type="EMBL" id="ML977507">
    <property type="protein sequence ID" value="KAF2128718.1"/>
    <property type="molecule type" value="Genomic_DNA"/>
</dbReference>
<evidence type="ECO:0000313" key="1">
    <source>
        <dbReference type="EMBL" id="KAF2128718.1"/>
    </source>
</evidence>
<dbReference type="AlphaFoldDB" id="A0A6A6ACT0"/>
<sequence>MPSHCYTAEVPLSVFDEDDLIDDSYGITPMAGLGKPLSLRNRFLRRLSKMIGADVTMQEDEPDVRLDIYLTWKPNQLEQSPAVDKELREYLSGLKDAWAIIAMHQCGLRYDRAREDLWDTVLIYVYCHIDYTIIRLQQCFSLNQPILDDFITTMFGVHENTGSERDCELGDQLIAIQEMVQGYDSSVKQLNTLIQFASRMTRTLSHLQNRLKYLLGKPVFAKEIFQLICAVGFPERAYSTFVRAAKASTVFTETNFHIRLRQTSPTQPLPQQTISTAMLLPRPPLQGKSQATRQALATPLPLLIQTDYADYETSLGAARPFLQKEDRVIGFVRLPAAKRDTVQLIRSVLPGKLVPISSSAFYIFGFVTCDTEDQERHLAGFYAWFLEQARHRRSTFQSLTTAVETNTLADLLNIKNLASFNDYFPRLETFLSAVPTPTVWRLKQFIQDETTDEPPPCLKRDYGFYFCTQREDVAKLKTIYTAILDRVAPLELHAAAINGQLLAFAIQELGVVDPNMRRFLQNDFGVLRIGFDDMEGLERHRKPLFKKVQREV</sequence>
<reference evidence="1" key="1">
    <citation type="journal article" date="2020" name="Stud. Mycol.">
        <title>101 Dothideomycetes genomes: a test case for predicting lifestyles and emergence of pathogens.</title>
        <authorList>
            <person name="Haridas S."/>
            <person name="Albert R."/>
            <person name="Binder M."/>
            <person name="Bloem J."/>
            <person name="Labutti K."/>
            <person name="Salamov A."/>
            <person name="Andreopoulos B."/>
            <person name="Baker S."/>
            <person name="Barry K."/>
            <person name="Bills G."/>
            <person name="Bluhm B."/>
            <person name="Cannon C."/>
            <person name="Castanera R."/>
            <person name="Culley D."/>
            <person name="Daum C."/>
            <person name="Ezra D."/>
            <person name="Gonzalez J."/>
            <person name="Henrissat B."/>
            <person name="Kuo A."/>
            <person name="Liang C."/>
            <person name="Lipzen A."/>
            <person name="Lutzoni F."/>
            <person name="Magnuson J."/>
            <person name="Mondo S."/>
            <person name="Nolan M."/>
            <person name="Ohm R."/>
            <person name="Pangilinan J."/>
            <person name="Park H.-J."/>
            <person name="Ramirez L."/>
            <person name="Alfaro M."/>
            <person name="Sun H."/>
            <person name="Tritt A."/>
            <person name="Yoshinaga Y."/>
            <person name="Zwiers L.-H."/>
            <person name="Turgeon B."/>
            <person name="Goodwin S."/>
            <person name="Spatafora J."/>
            <person name="Crous P."/>
            <person name="Grigoriev I."/>
        </authorList>
    </citation>
    <scope>NUCLEOTIDE SEQUENCE</scope>
    <source>
        <strain evidence="1">CBS 119687</strain>
    </source>
</reference>
<keyword evidence="2" id="KW-1185">Reference proteome</keyword>
<gene>
    <name evidence="1" type="ORF">P153DRAFT_431611</name>
</gene>
<dbReference type="OrthoDB" id="4851849at2759"/>
<proteinExistence type="predicted"/>
<dbReference type="Proteomes" id="UP000799771">
    <property type="component" value="Unassembled WGS sequence"/>
</dbReference>
<accession>A0A6A6ACT0</accession>